<dbReference type="InterPro" id="IPR037171">
    <property type="entry name" value="NagB/RpiA_transferase-like"/>
</dbReference>
<proteinExistence type="predicted"/>
<dbReference type="PANTHER" id="PTHR13707:SF57">
    <property type="entry name" value="SUCCINYL-COA:3-KETOACID COENZYME A TRANSFERASE SUBUNIT B-RELATED"/>
    <property type="match status" value="1"/>
</dbReference>
<sequence>MTDAMGAPGTPDTRDTAGTARRTDAQEKTDPLDKTMTPEEIVGRLESGMTLGIGGWGSRRKPMALVRALLRSPVTDLTVVAYGGPDVGLLAAAGKIRTLVTAFVTLDSIPLEPHFRAARERGGIDLVELDEAMFLQGLTAAAQRLPFLPVRAGPGSDVLRVNPGLRTVTSPYEDGEELVAVPALRLDAALVHLNRADHRGNGQYLGPDPYFDDLFCEAADAAYVSCERLVAPGEPARHAAPQTLLVSRHSVTGVTQTPKGAHFTSCAPDYGRDEPFQKAYATAAADPAAWAAFHRRFLSGDEEDYHLAVRAWHKEQR</sequence>
<dbReference type="PANTHER" id="PTHR13707">
    <property type="entry name" value="KETOACID-COENZYME A TRANSFERASE"/>
    <property type="match status" value="1"/>
</dbReference>
<feature type="compositionally biased region" description="Basic and acidic residues" evidence="1">
    <location>
        <begin position="21"/>
        <end position="37"/>
    </location>
</feature>
<dbReference type="Gene3D" id="3.40.1080.10">
    <property type="entry name" value="Glutaconate Coenzyme A-transferase"/>
    <property type="match status" value="1"/>
</dbReference>
<dbReference type="Pfam" id="PF01144">
    <property type="entry name" value="CoA_trans"/>
    <property type="match status" value="1"/>
</dbReference>
<dbReference type="Proteomes" id="UP000608024">
    <property type="component" value="Unassembled WGS sequence"/>
</dbReference>
<dbReference type="EMBL" id="BNBT01000038">
    <property type="protein sequence ID" value="GHE59224.1"/>
    <property type="molecule type" value="Genomic_DNA"/>
</dbReference>
<name>A0A918ZMP7_9ACTN</name>
<dbReference type="AlphaFoldDB" id="A0A918ZMP7"/>
<evidence type="ECO:0000313" key="3">
    <source>
        <dbReference type="Proteomes" id="UP000608024"/>
    </source>
</evidence>
<organism evidence="2 3">
    <name type="scientific">Streptomyces longispororuber</name>
    <dbReference type="NCBI Taxonomy" id="68230"/>
    <lineage>
        <taxon>Bacteria</taxon>
        <taxon>Bacillati</taxon>
        <taxon>Actinomycetota</taxon>
        <taxon>Actinomycetes</taxon>
        <taxon>Kitasatosporales</taxon>
        <taxon>Streptomycetaceae</taxon>
        <taxon>Streptomyces</taxon>
    </lineage>
</organism>
<dbReference type="InterPro" id="IPR004165">
    <property type="entry name" value="CoA_trans_fam_I"/>
</dbReference>
<reference evidence="2" key="1">
    <citation type="journal article" date="2014" name="Int. J. Syst. Evol. Microbiol.">
        <title>Complete genome sequence of Corynebacterium casei LMG S-19264T (=DSM 44701T), isolated from a smear-ripened cheese.</title>
        <authorList>
            <consortium name="US DOE Joint Genome Institute (JGI-PGF)"/>
            <person name="Walter F."/>
            <person name="Albersmeier A."/>
            <person name="Kalinowski J."/>
            <person name="Ruckert C."/>
        </authorList>
    </citation>
    <scope>NUCLEOTIDE SEQUENCE</scope>
    <source>
        <strain evidence="2">JCM 4784</strain>
    </source>
</reference>
<dbReference type="Gene3D" id="3.30.30.40">
    <property type="match status" value="1"/>
</dbReference>
<feature type="region of interest" description="Disordered" evidence="1">
    <location>
        <begin position="1"/>
        <end position="37"/>
    </location>
</feature>
<evidence type="ECO:0000313" key="2">
    <source>
        <dbReference type="EMBL" id="GHE59224.1"/>
    </source>
</evidence>
<gene>
    <name evidence="2" type="ORF">GCM10018785_30500</name>
</gene>
<comment type="caution">
    <text evidence="2">The sequence shown here is derived from an EMBL/GenBank/DDBJ whole genome shotgun (WGS) entry which is preliminary data.</text>
</comment>
<reference evidence="2" key="2">
    <citation type="submission" date="2020-09" db="EMBL/GenBank/DDBJ databases">
        <authorList>
            <person name="Sun Q."/>
            <person name="Ohkuma M."/>
        </authorList>
    </citation>
    <scope>NUCLEOTIDE SEQUENCE</scope>
    <source>
        <strain evidence="2">JCM 4784</strain>
    </source>
</reference>
<dbReference type="GO" id="GO:0008410">
    <property type="term" value="F:CoA-transferase activity"/>
    <property type="evidence" value="ECO:0007669"/>
    <property type="project" value="InterPro"/>
</dbReference>
<evidence type="ECO:0000256" key="1">
    <source>
        <dbReference type="SAM" id="MobiDB-lite"/>
    </source>
</evidence>
<keyword evidence="3" id="KW-1185">Reference proteome</keyword>
<protein>
    <submittedName>
        <fullName evidence="2">CoA-transferase</fullName>
    </submittedName>
</protein>
<feature type="compositionally biased region" description="Low complexity" evidence="1">
    <location>
        <begin position="8"/>
        <end position="20"/>
    </location>
</feature>
<dbReference type="SUPFAM" id="SSF100950">
    <property type="entry name" value="NagB/RpiA/CoA transferase-like"/>
    <property type="match status" value="1"/>
</dbReference>
<dbReference type="SMART" id="SM00882">
    <property type="entry name" value="CoA_trans"/>
    <property type="match status" value="1"/>
</dbReference>
<accession>A0A918ZMP7</accession>